<sequence length="382" mass="44369">MEVDQRHGRLPVEGKKKILSRAVGFIQTKYIRAFIPNECTRFQVFAEAIFRHARGFELDYSYTLRNHESRREISDETSFCKYMCEFVMIANEILAFLDFMEQETGLCDGGEPTLKNLVGKTQDTMKWLVETLILRKVVKGRPGFELGLEYTRDVWMFGDTLFLLNGDEDPEDINLNLHPEWFSAEAIMARWHRASPFHPATRVPGTPWHKFIGASETEFNDRTTIELFDNKPKSKFIVMLPENGIFIEDAFRLSYIRYRFIFENAGRMPPYKDEWTKHMEVRTIQSRLSSILFGWKSESRIMFDDHEGEGIGSLLRFNSSGNHKFESMNEVINLPILSGIAIVGQDIDETPDEVVIIVEEYSLHCDPSFNDNKDEEEDNDNA</sequence>
<comment type="caution">
    <text evidence="1">The sequence shown here is derived from an EMBL/GenBank/DDBJ whole genome shotgun (WGS) entry which is preliminary data.</text>
</comment>
<name>A0AAE0NZI8_9PEZI</name>
<reference evidence="1" key="1">
    <citation type="journal article" date="2023" name="Mol. Phylogenet. Evol.">
        <title>Genome-scale phylogeny and comparative genomics of the fungal order Sordariales.</title>
        <authorList>
            <person name="Hensen N."/>
            <person name="Bonometti L."/>
            <person name="Westerberg I."/>
            <person name="Brannstrom I.O."/>
            <person name="Guillou S."/>
            <person name="Cros-Aarteil S."/>
            <person name="Calhoun S."/>
            <person name="Haridas S."/>
            <person name="Kuo A."/>
            <person name="Mondo S."/>
            <person name="Pangilinan J."/>
            <person name="Riley R."/>
            <person name="LaButti K."/>
            <person name="Andreopoulos B."/>
            <person name="Lipzen A."/>
            <person name="Chen C."/>
            <person name="Yan M."/>
            <person name="Daum C."/>
            <person name="Ng V."/>
            <person name="Clum A."/>
            <person name="Steindorff A."/>
            <person name="Ohm R.A."/>
            <person name="Martin F."/>
            <person name="Silar P."/>
            <person name="Natvig D.O."/>
            <person name="Lalanne C."/>
            <person name="Gautier V."/>
            <person name="Ament-Velasquez S.L."/>
            <person name="Kruys A."/>
            <person name="Hutchinson M.I."/>
            <person name="Powell A.J."/>
            <person name="Barry K."/>
            <person name="Miller A.N."/>
            <person name="Grigoriev I.V."/>
            <person name="Debuchy R."/>
            <person name="Gladieux P."/>
            <person name="Hiltunen Thoren M."/>
            <person name="Johannesson H."/>
        </authorList>
    </citation>
    <scope>NUCLEOTIDE SEQUENCE</scope>
    <source>
        <strain evidence="1">CBS 232.78</strain>
    </source>
</reference>
<evidence type="ECO:0000313" key="1">
    <source>
        <dbReference type="EMBL" id="KAK3390599.1"/>
    </source>
</evidence>
<accession>A0AAE0NZI8</accession>
<organism evidence="1 2">
    <name type="scientific">Podospora didyma</name>
    <dbReference type="NCBI Taxonomy" id="330526"/>
    <lineage>
        <taxon>Eukaryota</taxon>
        <taxon>Fungi</taxon>
        <taxon>Dikarya</taxon>
        <taxon>Ascomycota</taxon>
        <taxon>Pezizomycotina</taxon>
        <taxon>Sordariomycetes</taxon>
        <taxon>Sordariomycetidae</taxon>
        <taxon>Sordariales</taxon>
        <taxon>Podosporaceae</taxon>
        <taxon>Podospora</taxon>
    </lineage>
</organism>
<dbReference type="Proteomes" id="UP001285441">
    <property type="component" value="Unassembled WGS sequence"/>
</dbReference>
<dbReference type="EMBL" id="JAULSW010000002">
    <property type="protein sequence ID" value="KAK3390599.1"/>
    <property type="molecule type" value="Genomic_DNA"/>
</dbReference>
<dbReference type="AlphaFoldDB" id="A0AAE0NZI8"/>
<keyword evidence="2" id="KW-1185">Reference proteome</keyword>
<evidence type="ECO:0000313" key="2">
    <source>
        <dbReference type="Proteomes" id="UP001285441"/>
    </source>
</evidence>
<proteinExistence type="predicted"/>
<dbReference type="InterPro" id="IPR031472">
    <property type="entry name" value="MAT1-1-2/MatA-2/Smr1"/>
</dbReference>
<protein>
    <submittedName>
        <fullName evidence="1">Uncharacterized protein</fullName>
    </submittedName>
</protein>
<dbReference type="Pfam" id="PF17043">
    <property type="entry name" value="MAT1-1-2"/>
    <property type="match status" value="1"/>
</dbReference>
<gene>
    <name evidence="1" type="ORF">B0H63DRAFT_557549</name>
</gene>
<reference evidence="1" key="2">
    <citation type="submission" date="2023-06" db="EMBL/GenBank/DDBJ databases">
        <authorList>
            <consortium name="Lawrence Berkeley National Laboratory"/>
            <person name="Haridas S."/>
            <person name="Hensen N."/>
            <person name="Bonometti L."/>
            <person name="Westerberg I."/>
            <person name="Brannstrom I.O."/>
            <person name="Guillou S."/>
            <person name="Cros-Aarteil S."/>
            <person name="Calhoun S."/>
            <person name="Kuo A."/>
            <person name="Mondo S."/>
            <person name="Pangilinan J."/>
            <person name="Riley R."/>
            <person name="LaButti K."/>
            <person name="Andreopoulos B."/>
            <person name="Lipzen A."/>
            <person name="Chen C."/>
            <person name="Yanf M."/>
            <person name="Daum C."/>
            <person name="Ng V."/>
            <person name="Clum A."/>
            <person name="Steindorff A."/>
            <person name="Ohm R."/>
            <person name="Martin F."/>
            <person name="Silar P."/>
            <person name="Natvig D."/>
            <person name="Lalanne C."/>
            <person name="Gautier V."/>
            <person name="Ament-velasquez S.L."/>
            <person name="Kruys A."/>
            <person name="Hutchinson M.I."/>
            <person name="Powell A.J."/>
            <person name="Barry K."/>
            <person name="Miller A.N."/>
            <person name="Grigoriev I.V."/>
            <person name="Debuchy R."/>
            <person name="Gladieux P."/>
            <person name="Thoren M.H."/>
            <person name="Johannesson H."/>
        </authorList>
    </citation>
    <scope>NUCLEOTIDE SEQUENCE</scope>
    <source>
        <strain evidence="1">CBS 232.78</strain>
    </source>
</reference>